<evidence type="ECO:0000313" key="2">
    <source>
        <dbReference type="EMBL" id="GBO00014.1"/>
    </source>
</evidence>
<dbReference type="Proteomes" id="UP000499080">
    <property type="component" value="Unassembled WGS sequence"/>
</dbReference>
<dbReference type="AlphaFoldDB" id="A0A4Y2TJU0"/>
<feature type="region of interest" description="Disordered" evidence="1">
    <location>
        <begin position="57"/>
        <end position="78"/>
    </location>
</feature>
<protein>
    <recommendedName>
        <fullName evidence="4">VWFC domain-containing protein</fullName>
    </recommendedName>
</protein>
<comment type="caution">
    <text evidence="2">The sequence shown here is derived from an EMBL/GenBank/DDBJ whole genome shotgun (WGS) entry which is preliminary data.</text>
</comment>
<name>A0A4Y2TJU0_ARAVE</name>
<reference evidence="2 3" key="1">
    <citation type="journal article" date="2019" name="Sci. Rep.">
        <title>Orb-weaving spider Araneus ventricosus genome elucidates the spidroin gene catalogue.</title>
        <authorList>
            <person name="Kono N."/>
            <person name="Nakamura H."/>
            <person name="Ohtoshi R."/>
            <person name="Moran D.A.P."/>
            <person name="Shinohara A."/>
            <person name="Yoshida Y."/>
            <person name="Fujiwara M."/>
            <person name="Mori M."/>
            <person name="Tomita M."/>
            <person name="Arakawa K."/>
        </authorList>
    </citation>
    <scope>NUCLEOTIDE SEQUENCE [LARGE SCALE GENOMIC DNA]</scope>
</reference>
<evidence type="ECO:0008006" key="4">
    <source>
        <dbReference type="Google" id="ProtNLM"/>
    </source>
</evidence>
<evidence type="ECO:0000313" key="3">
    <source>
        <dbReference type="Proteomes" id="UP000499080"/>
    </source>
</evidence>
<gene>
    <name evidence="2" type="ORF">AVEN_113488_1</name>
</gene>
<accession>A0A4Y2TJU0</accession>
<organism evidence="2 3">
    <name type="scientific">Araneus ventricosus</name>
    <name type="common">Orbweaver spider</name>
    <name type="synonym">Epeira ventricosa</name>
    <dbReference type="NCBI Taxonomy" id="182803"/>
    <lineage>
        <taxon>Eukaryota</taxon>
        <taxon>Metazoa</taxon>
        <taxon>Ecdysozoa</taxon>
        <taxon>Arthropoda</taxon>
        <taxon>Chelicerata</taxon>
        <taxon>Arachnida</taxon>
        <taxon>Araneae</taxon>
        <taxon>Araneomorphae</taxon>
        <taxon>Entelegynae</taxon>
        <taxon>Araneoidea</taxon>
        <taxon>Araneidae</taxon>
        <taxon>Araneus</taxon>
    </lineage>
</organism>
<proteinExistence type="predicted"/>
<sequence length="109" mass="12035">MAMLSPTKCEYCYCIGGQQMCVRPKCHLNIEGCVPRYQSGYTCCPSHYNCESASGASTLGHEENRDSESDSETTTKIKGQCRTKLTNAMNSILFRNTGSRRLTTDSCSV</sequence>
<evidence type="ECO:0000256" key="1">
    <source>
        <dbReference type="SAM" id="MobiDB-lite"/>
    </source>
</evidence>
<keyword evidence="3" id="KW-1185">Reference proteome</keyword>
<dbReference type="OrthoDB" id="10072086at2759"/>
<dbReference type="EMBL" id="BGPR01028698">
    <property type="protein sequence ID" value="GBO00014.1"/>
    <property type="molecule type" value="Genomic_DNA"/>
</dbReference>